<keyword evidence="4 6" id="KW-1133">Transmembrane helix</keyword>
<dbReference type="InterPro" id="IPR036866">
    <property type="entry name" value="RibonucZ/Hydroxyglut_hydro"/>
</dbReference>
<evidence type="ECO:0000256" key="6">
    <source>
        <dbReference type="SAM" id="Phobius"/>
    </source>
</evidence>
<dbReference type="AlphaFoldDB" id="A0A6J6LZL4"/>
<accession>A0A6J6LZL4</accession>
<feature type="transmembrane region" description="Helical" evidence="6">
    <location>
        <begin position="253"/>
        <end position="275"/>
    </location>
</feature>
<keyword evidence="3 6" id="KW-0812">Transmembrane</keyword>
<evidence type="ECO:0000256" key="4">
    <source>
        <dbReference type="ARBA" id="ARBA00022989"/>
    </source>
</evidence>
<dbReference type="NCBIfam" id="TIGR00361">
    <property type="entry name" value="ComEC_Rec2"/>
    <property type="match status" value="1"/>
</dbReference>
<feature type="transmembrane region" description="Helical" evidence="6">
    <location>
        <begin position="390"/>
        <end position="415"/>
    </location>
</feature>
<protein>
    <submittedName>
        <fullName evidence="8">Unannotated protein</fullName>
    </submittedName>
</protein>
<feature type="transmembrane region" description="Helical" evidence="6">
    <location>
        <begin position="454"/>
        <end position="474"/>
    </location>
</feature>
<dbReference type="NCBIfam" id="TIGR00360">
    <property type="entry name" value="ComEC_N-term"/>
    <property type="match status" value="1"/>
</dbReference>
<dbReference type="SMART" id="SM00849">
    <property type="entry name" value="Lactamase_B"/>
    <property type="match status" value="1"/>
</dbReference>
<keyword evidence="2" id="KW-1003">Cell membrane</keyword>
<dbReference type="Pfam" id="PF03772">
    <property type="entry name" value="Competence"/>
    <property type="match status" value="1"/>
</dbReference>
<evidence type="ECO:0000259" key="7">
    <source>
        <dbReference type="SMART" id="SM00849"/>
    </source>
</evidence>
<dbReference type="SUPFAM" id="SSF56281">
    <property type="entry name" value="Metallo-hydrolase/oxidoreductase"/>
    <property type="match status" value="1"/>
</dbReference>
<feature type="transmembrane region" description="Helical" evidence="6">
    <location>
        <begin position="510"/>
        <end position="532"/>
    </location>
</feature>
<organism evidence="8">
    <name type="scientific">freshwater metagenome</name>
    <dbReference type="NCBI Taxonomy" id="449393"/>
    <lineage>
        <taxon>unclassified sequences</taxon>
        <taxon>metagenomes</taxon>
        <taxon>ecological metagenomes</taxon>
    </lineage>
</organism>
<dbReference type="PANTHER" id="PTHR30619">
    <property type="entry name" value="DNA INTERNALIZATION/COMPETENCE PROTEIN COMEC/REC2"/>
    <property type="match status" value="1"/>
</dbReference>
<dbReference type="Gene3D" id="3.60.15.10">
    <property type="entry name" value="Ribonuclease Z/Hydroxyacylglutathione hydrolase-like"/>
    <property type="match status" value="1"/>
</dbReference>
<feature type="transmembrane region" description="Helical" evidence="6">
    <location>
        <begin position="306"/>
        <end position="323"/>
    </location>
</feature>
<sequence length="793" mass="82649">MIDLRLLLPAGAAWLGAVVVVASANSVPQLVERHQHALIFLLIAGTFLVPTWLFAARIGRHRADLIRTGAFGLAIGVVAASWQILSLTAQPLAGWVDAGATSTVHGIVIGDAQRQTSRGQVIWQSATSNQIRVNATQIEARGKVIVSGLPIIIRIPGSDGLPPSGTQIKVIGRLAAPWLPDTAAQLSVSGADQIEIIGDAGPIDQFATSMRAGLRASVANSEPNAAALVTGLAVGDESLQTDELDNAMRKSGLSHLTAVSGGNVAIVLVVVLGIARLLRLRLPGRIVFALIALTYFVILVRPQPSVLRAAVMGAVVLVGMLAGGRRGGPAVLSTAVIVLIVIAPGLAVSWGFALSVAATAGLILLSPFVEKWLASQRWCARLPPALREAIAITTAAQLATLPLLIAMGTSVGWVALPANLLAMPAVAPVTVLGLLAAFVSLVSPPLASLIGQLAAWPAGWIAQVAITGSSLPLASLPWPSGWIGAALLLPAAIFIIYARRYSKRRWPGGVPKRVVIAAAAAAVCVIGLFTFAPPNQHGWPPPGWLMVVCDIGQGDALVLRASATKYVVVDAGPDPIAIDRCLRDLDVVNISAIVLTHYHADHVNGLPGVLAGRSVGAVFTTIVRDPPDEAVLVDGWLNEAGLISQPVRIGEVRKIEGLSWQVLWPERLIQAGSVPNNSSVTLLVEISGVRILLPGDIEPEAQGAIMATSANLMVDVVKVPHHGSRYQHPRFAAWTHGRLAVISVGKGNTYGHPAPETIASWQELGALVGRTDEQGDLAVVSSPSGQLGLVARG</sequence>
<reference evidence="8" key="1">
    <citation type="submission" date="2020-05" db="EMBL/GenBank/DDBJ databases">
        <authorList>
            <person name="Chiriac C."/>
            <person name="Salcher M."/>
            <person name="Ghai R."/>
            <person name="Kavagutti S V."/>
        </authorList>
    </citation>
    <scope>NUCLEOTIDE SEQUENCE</scope>
</reference>
<dbReference type="InterPro" id="IPR004477">
    <property type="entry name" value="ComEC_N"/>
</dbReference>
<feature type="transmembrane region" description="Helical" evidence="6">
    <location>
        <begin position="330"/>
        <end position="346"/>
    </location>
</feature>
<comment type="subcellular location">
    <subcellularLocation>
        <location evidence="1">Cell membrane</location>
        <topology evidence="1">Multi-pass membrane protein</topology>
    </subcellularLocation>
</comment>
<keyword evidence="5 6" id="KW-0472">Membrane</keyword>
<feature type="transmembrane region" description="Helical" evidence="6">
    <location>
        <begin position="36"/>
        <end position="56"/>
    </location>
</feature>
<gene>
    <name evidence="8" type="ORF">UFOPK2310_00422</name>
</gene>
<dbReference type="PANTHER" id="PTHR30619:SF1">
    <property type="entry name" value="RECOMBINATION PROTEIN 2"/>
    <property type="match status" value="1"/>
</dbReference>
<feature type="transmembrane region" description="Helical" evidence="6">
    <location>
        <begin position="352"/>
        <end position="369"/>
    </location>
</feature>
<evidence type="ECO:0000256" key="1">
    <source>
        <dbReference type="ARBA" id="ARBA00004651"/>
    </source>
</evidence>
<dbReference type="CDD" id="cd07731">
    <property type="entry name" value="ComA-like_MBL-fold"/>
    <property type="match status" value="1"/>
</dbReference>
<dbReference type="EMBL" id="CAEZWW010000034">
    <property type="protein sequence ID" value="CAB4667387.1"/>
    <property type="molecule type" value="Genomic_DNA"/>
</dbReference>
<evidence type="ECO:0000256" key="3">
    <source>
        <dbReference type="ARBA" id="ARBA00022692"/>
    </source>
</evidence>
<dbReference type="GO" id="GO:0005886">
    <property type="term" value="C:plasma membrane"/>
    <property type="evidence" value="ECO:0007669"/>
    <property type="project" value="UniProtKB-SubCell"/>
</dbReference>
<dbReference type="InterPro" id="IPR004797">
    <property type="entry name" value="Competence_ComEC/Rec2"/>
</dbReference>
<proteinExistence type="predicted"/>
<feature type="domain" description="Metallo-beta-lactamase" evidence="7">
    <location>
        <begin position="553"/>
        <end position="746"/>
    </location>
</feature>
<feature type="transmembrane region" description="Helical" evidence="6">
    <location>
        <begin position="68"/>
        <end position="85"/>
    </location>
</feature>
<dbReference type="Pfam" id="PF00753">
    <property type="entry name" value="Lactamase_B"/>
    <property type="match status" value="1"/>
</dbReference>
<evidence type="ECO:0000256" key="2">
    <source>
        <dbReference type="ARBA" id="ARBA00022475"/>
    </source>
</evidence>
<dbReference type="InterPro" id="IPR052159">
    <property type="entry name" value="Competence_DNA_uptake"/>
</dbReference>
<dbReference type="InterPro" id="IPR035681">
    <property type="entry name" value="ComA-like_MBL"/>
</dbReference>
<dbReference type="InterPro" id="IPR001279">
    <property type="entry name" value="Metallo-B-lactamas"/>
</dbReference>
<feature type="transmembrane region" description="Helical" evidence="6">
    <location>
        <begin position="421"/>
        <end position="442"/>
    </location>
</feature>
<dbReference type="GO" id="GO:0030420">
    <property type="term" value="P:establishment of competence for transformation"/>
    <property type="evidence" value="ECO:0007669"/>
    <property type="project" value="InterPro"/>
</dbReference>
<feature type="transmembrane region" description="Helical" evidence="6">
    <location>
        <begin position="480"/>
        <end position="498"/>
    </location>
</feature>
<evidence type="ECO:0000256" key="5">
    <source>
        <dbReference type="ARBA" id="ARBA00023136"/>
    </source>
</evidence>
<name>A0A6J6LZL4_9ZZZZ</name>
<evidence type="ECO:0000313" key="8">
    <source>
        <dbReference type="EMBL" id="CAB4667387.1"/>
    </source>
</evidence>
<feature type="transmembrane region" description="Helical" evidence="6">
    <location>
        <begin position="282"/>
        <end position="300"/>
    </location>
</feature>